<evidence type="ECO:0000313" key="1">
    <source>
        <dbReference type="EMBL" id="SFL17851.1"/>
    </source>
</evidence>
<keyword evidence="2" id="KW-1185">Reference proteome</keyword>
<organism evidence="1 2">
    <name type="scientific">Pseudovibrio ascidiaceicola</name>
    <dbReference type="NCBI Taxonomy" id="285279"/>
    <lineage>
        <taxon>Bacteria</taxon>
        <taxon>Pseudomonadati</taxon>
        <taxon>Pseudomonadota</taxon>
        <taxon>Alphaproteobacteria</taxon>
        <taxon>Hyphomicrobiales</taxon>
        <taxon>Stappiaceae</taxon>
        <taxon>Pseudovibrio</taxon>
    </lineage>
</organism>
<protein>
    <submittedName>
        <fullName evidence="1">Hexameric tyrosine-coordinated heme protein (HTHP)</fullName>
    </submittedName>
</protein>
<dbReference type="Proteomes" id="UP000199598">
    <property type="component" value="Unassembled WGS sequence"/>
</dbReference>
<gene>
    <name evidence="1" type="ORF">SAMN04488518_11979</name>
</gene>
<dbReference type="RefSeq" id="WP_093523945.1">
    <property type="nucleotide sequence ID" value="NZ_FOSK01000019.1"/>
</dbReference>
<reference evidence="1 2" key="1">
    <citation type="submission" date="2016-10" db="EMBL/GenBank/DDBJ databases">
        <authorList>
            <person name="Varghese N."/>
            <person name="Submissions S."/>
        </authorList>
    </citation>
    <scope>NUCLEOTIDE SEQUENCE [LARGE SCALE GENOMIC DNA]</scope>
    <source>
        <strain evidence="1 2">DSM 16392</strain>
    </source>
</reference>
<dbReference type="InterPro" id="IPR038125">
    <property type="entry name" value="HTHP_sf"/>
</dbReference>
<dbReference type="Gene3D" id="6.10.80.10">
    <property type="entry name" value="Hexameric tyrosine-coordinated heme protein (HTHP)"/>
    <property type="match status" value="1"/>
</dbReference>
<dbReference type="EMBL" id="FOSK01000019">
    <property type="protein sequence ID" value="SFL17851.1"/>
    <property type="molecule type" value="Genomic_DNA"/>
</dbReference>
<proteinExistence type="predicted"/>
<dbReference type="InterPro" id="IPR021111">
    <property type="entry name" value="Hexamer_Tyr-coord_heme_pr_HTHP"/>
</dbReference>
<comment type="caution">
    <text evidence="1">The sequence shown here is derived from an EMBL/GenBank/DDBJ whole genome shotgun (WGS) entry which is preliminary data.</text>
</comment>
<name>A0A1I4FMS1_9HYPH</name>
<dbReference type="Pfam" id="PF11534">
    <property type="entry name" value="HTHP"/>
    <property type="match status" value="1"/>
</dbReference>
<sequence length="75" mass="8629">MDENWLPTLQTANPQEGYELAVKLSRMAIKFMQPDAEVRSAMRLMYEYDSEALIAASQTVAEHFRTIAAANDYWK</sequence>
<evidence type="ECO:0000313" key="2">
    <source>
        <dbReference type="Proteomes" id="UP000199598"/>
    </source>
</evidence>
<accession>A0A1I4FMS1</accession>